<gene>
    <name evidence="11" type="ORF">GJ699_13100</name>
</gene>
<dbReference type="InterPro" id="IPR020578">
    <property type="entry name" value="Aminotrans_V_PyrdxlP_BS"/>
</dbReference>
<dbReference type="Gene3D" id="3.90.1150.10">
    <property type="entry name" value="Aspartate Aminotransferase, domain 1"/>
    <property type="match status" value="1"/>
</dbReference>
<keyword evidence="5" id="KW-0663">Pyridoxal phosphate</keyword>
<dbReference type="InterPro" id="IPR015424">
    <property type="entry name" value="PyrdxlP-dep_Trfase"/>
</dbReference>
<keyword evidence="4" id="KW-0479">Metal-binding</keyword>
<comment type="catalytic activity">
    <reaction evidence="8">
        <text>(sulfur carrier)-H + L-cysteine = (sulfur carrier)-SH + L-alanine</text>
        <dbReference type="Rhea" id="RHEA:43892"/>
        <dbReference type="Rhea" id="RHEA-COMP:14737"/>
        <dbReference type="Rhea" id="RHEA-COMP:14739"/>
        <dbReference type="ChEBI" id="CHEBI:29917"/>
        <dbReference type="ChEBI" id="CHEBI:35235"/>
        <dbReference type="ChEBI" id="CHEBI:57972"/>
        <dbReference type="ChEBI" id="CHEBI:64428"/>
        <dbReference type="EC" id="2.8.1.7"/>
    </reaction>
</comment>
<dbReference type="SUPFAM" id="SSF52821">
    <property type="entry name" value="Rhodanese/Cell cycle control phosphatase"/>
    <property type="match status" value="1"/>
</dbReference>
<evidence type="ECO:0000313" key="11">
    <source>
        <dbReference type="EMBL" id="MRW90930.1"/>
    </source>
</evidence>
<dbReference type="GO" id="GO:0046872">
    <property type="term" value="F:metal ion binding"/>
    <property type="evidence" value="ECO:0007669"/>
    <property type="project" value="UniProtKB-KW"/>
</dbReference>
<dbReference type="CDD" id="cd00158">
    <property type="entry name" value="RHOD"/>
    <property type="match status" value="1"/>
</dbReference>
<keyword evidence="7" id="KW-0411">Iron-sulfur</keyword>
<keyword evidence="11" id="KW-0808">Transferase</keyword>
<evidence type="ECO:0000256" key="8">
    <source>
        <dbReference type="ARBA" id="ARBA00050776"/>
    </source>
</evidence>
<dbReference type="Pfam" id="PF00266">
    <property type="entry name" value="Aminotran_5"/>
    <property type="match status" value="1"/>
</dbReference>
<keyword evidence="6" id="KW-0408">Iron</keyword>
<evidence type="ECO:0000256" key="1">
    <source>
        <dbReference type="ARBA" id="ARBA00001933"/>
    </source>
</evidence>
<evidence type="ECO:0000256" key="4">
    <source>
        <dbReference type="ARBA" id="ARBA00022723"/>
    </source>
</evidence>
<evidence type="ECO:0000256" key="5">
    <source>
        <dbReference type="ARBA" id="ARBA00022898"/>
    </source>
</evidence>
<evidence type="ECO:0000256" key="6">
    <source>
        <dbReference type="ARBA" id="ARBA00023004"/>
    </source>
</evidence>
<dbReference type="GO" id="GO:0031071">
    <property type="term" value="F:cysteine desulfurase activity"/>
    <property type="evidence" value="ECO:0007669"/>
    <property type="project" value="UniProtKB-EC"/>
</dbReference>
<sequence>MTTEIYLDSNATSVVLPAAITAAADAMGQRYGNPSSTHATGLKAKVILDDARARAMRLLGVGSGRLMFNSGATEGIQTAVLSALVALRERRDAGETIGTLLVYGATEHKAVPESLAHWNRLLGLNLTLHQLPVDADGAHRLDALRAIAANAAMVCTMAANNETGVISDLSGIEAMLSDTGSKAYWMVDCVQALGKLKLDLSSTRIDYAPFSGHKLYAPKGIGMLYVRAGAPFTALIMGGGQEAGQRSGTENMAGIAALGAVLAALERGDTFRTPAELCAYRARLADSLRAALPGVVFNNPFDKALPTTLNFAVPGLSSRELMDVFDAAEVRVSAGSACSSSKAAPSYVLDAMGLPLWRSAGAIRMSFGPLADDATIAAACARIERCGAALRASCLIPSERTAVPHDGLLQLGVEGACSWLLLDAASRSCIVIDPLPDHVARIESYVRCQNYQVQAIVSTLPNAGRGMLIDALGRHYNRHAEADEYGWPANAASVALANGARAGAVRLGAQVLAALPCGTGDELRAYLLGTPEDGQLKAQAVRFAFSAKPAQQMLRDCTDGRTLLCPTRDEQNQFCLSMTTTPTATLANGVQLDSSMLDAFLQAHPEARLIDVREPYEFAATLSPAPAGRIALSVPLSRLAEYASLWLHETPVPLIFFCRSGNRSLKAAHCLRRLGHPQAYSLNGGLALAVPLPLAA</sequence>
<keyword evidence="12" id="KW-1185">Reference proteome</keyword>
<dbReference type="InterPro" id="IPR036873">
    <property type="entry name" value="Rhodanese-like_dom_sf"/>
</dbReference>
<reference evidence="11 12" key="1">
    <citation type="submission" date="2019-11" db="EMBL/GenBank/DDBJ databases">
        <title>Novel species isolated from a subtropical stream in China.</title>
        <authorList>
            <person name="Lu H."/>
        </authorList>
    </citation>
    <scope>NUCLEOTIDE SEQUENCE [LARGE SCALE GENOMIC DNA]</scope>
    <source>
        <strain evidence="11 12">FT80W</strain>
    </source>
</reference>
<comment type="cofactor">
    <cofactor evidence="1 9">
        <name>pyridoxal 5'-phosphate</name>
        <dbReference type="ChEBI" id="CHEBI:597326"/>
    </cofactor>
</comment>
<accession>A0A6I2KZF7</accession>
<dbReference type="Pfam" id="PF00581">
    <property type="entry name" value="Rhodanese"/>
    <property type="match status" value="1"/>
</dbReference>
<dbReference type="RefSeq" id="WP_154376845.1">
    <property type="nucleotide sequence ID" value="NZ_WKJK01000006.1"/>
</dbReference>
<protein>
    <recommendedName>
        <fullName evidence="3">cysteine desulfurase</fullName>
        <ecNumber evidence="3">2.8.1.7</ecNumber>
    </recommendedName>
</protein>
<dbReference type="Gene3D" id="3.40.640.10">
    <property type="entry name" value="Type I PLP-dependent aspartate aminotransferase-like (Major domain)"/>
    <property type="match status" value="1"/>
</dbReference>
<organism evidence="11 12">
    <name type="scientific">Duganella guangzhouensis</name>
    <dbReference type="NCBI Taxonomy" id="2666084"/>
    <lineage>
        <taxon>Bacteria</taxon>
        <taxon>Pseudomonadati</taxon>
        <taxon>Pseudomonadota</taxon>
        <taxon>Betaproteobacteria</taxon>
        <taxon>Burkholderiales</taxon>
        <taxon>Oxalobacteraceae</taxon>
        <taxon>Telluria group</taxon>
        <taxon>Duganella</taxon>
    </lineage>
</organism>
<dbReference type="GO" id="GO:0008483">
    <property type="term" value="F:transaminase activity"/>
    <property type="evidence" value="ECO:0007669"/>
    <property type="project" value="UniProtKB-KW"/>
</dbReference>
<dbReference type="EMBL" id="WKJK01000006">
    <property type="protein sequence ID" value="MRW90930.1"/>
    <property type="molecule type" value="Genomic_DNA"/>
</dbReference>
<evidence type="ECO:0000256" key="3">
    <source>
        <dbReference type="ARBA" id="ARBA00012239"/>
    </source>
</evidence>
<dbReference type="PANTHER" id="PTHR11601">
    <property type="entry name" value="CYSTEINE DESULFURYLASE FAMILY MEMBER"/>
    <property type="match status" value="1"/>
</dbReference>
<comment type="similarity">
    <text evidence="2">Belongs to the class-V pyridoxal-phosphate-dependent aminotransferase family. NifS/IscS subfamily.</text>
</comment>
<evidence type="ECO:0000259" key="10">
    <source>
        <dbReference type="PROSITE" id="PS50206"/>
    </source>
</evidence>
<dbReference type="InterPro" id="IPR015421">
    <property type="entry name" value="PyrdxlP-dep_Trfase_major"/>
</dbReference>
<dbReference type="Gene3D" id="1.10.260.50">
    <property type="match status" value="1"/>
</dbReference>
<proteinExistence type="inferred from homology"/>
<evidence type="ECO:0000256" key="2">
    <source>
        <dbReference type="ARBA" id="ARBA00006490"/>
    </source>
</evidence>
<dbReference type="Gene3D" id="3.40.250.10">
    <property type="entry name" value="Rhodanese-like domain"/>
    <property type="match status" value="1"/>
</dbReference>
<dbReference type="Proteomes" id="UP000433309">
    <property type="component" value="Unassembled WGS sequence"/>
</dbReference>
<evidence type="ECO:0000313" key="12">
    <source>
        <dbReference type="Proteomes" id="UP000433309"/>
    </source>
</evidence>
<name>A0A6I2KZF7_9BURK</name>
<evidence type="ECO:0000256" key="9">
    <source>
        <dbReference type="RuleBase" id="RU004504"/>
    </source>
</evidence>
<dbReference type="PROSITE" id="PS00595">
    <property type="entry name" value="AA_TRANSFER_CLASS_5"/>
    <property type="match status" value="1"/>
</dbReference>
<dbReference type="GO" id="GO:0051536">
    <property type="term" value="F:iron-sulfur cluster binding"/>
    <property type="evidence" value="ECO:0007669"/>
    <property type="project" value="UniProtKB-KW"/>
</dbReference>
<dbReference type="EC" id="2.8.1.7" evidence="3"/>
<dbReference type="InterPro" id="IPR015422">
    <property type="entry name" value="PyrdxlP-dep_Trfase_small"/>
</dbReference>
<dbReference type="SMART" id="SM00450">
    <property type="entry name" value="RHOD"/>
    <property type="match status" value="1"/>
</dbReference>
<dbReference type="PROSITE" id="PS50206">
    <property type="entry name" value="RHODANESE_3"/>
    <property type="match status" value="1"/>
</dbReference>
<feature type="domain" description="Rhodanese" evidence="10">
    <location>
        <begin position="603"/>
        <end position="696"/>
    </location>
</feature>
<dbReference type="InterPro" id="IPR000192">
    <property type="entry name" value="Aminotrans_V_dom"/>
</dbReference>
<dbReference type="AlphaFoldDB" id="A0A6I2KZF7"/>
<dbReference type="SUPFAM" id="SSF53383">
    <property type="entry name" value="PLP-dependent transferases"/>
    <property type="match status" value="1"/>
</dbReference>
<dbReference type="InterPro" id="IPR001763">
    <property type="entry name" value="Rhodanese-like_dom"/>
</dbReference>
<comment type="caution">
    <text evidence="11">The sequence shown here is derived from an EMBL/GenBank/DDBJ whole genome shotgun (WGS) entry which is preliminary data.</text>
</comment>
<evidence type="ECO:0000256" key="7">
    <source>
        <dbReference type="ARBA" id="ARBA00023014"/>
    </source>
</evidence>
<keyword evidence="11" id="KW-0032">Aminotransferase</keyword>
<dbReference type="PANTHER" id="PTHR11601:SF34">
    <property type="entry name" value="CYSTEINE DESULFURASE"/>
    <property type="match status" value="1"/>
</dbReference>